<gene>
    <name evidence="5" type="ORF">HOLleu_07693</name>
</gene>
<keyword evidence="6" id="KW-1185">Reference proteome</keyword>
<dbReference type="OrthoDB" id="506498at2759"/>
<feature type="domain" description="Methyltransferase type 11" evidence="4">
    <location>
        <begin position="51"/>
        <end position="140"/>
    </location>
</feature>
<dbReference type="EMBL" id="JAIZAY010000003">
    <property type="protein sequence ID" value="KAJ8044826.1"/>
    <property type="molecule type" value="Genomic_DNA"/>
</dbReference>
<dbReference type="SUPFAM" id="SSF53335">
    <property type="entry name" value="S-adenosyl-L-methionine-dependent methyltransferases"/>
    <property type="match status" value="1"/>
</dbReference>
<dbReference type="PANTHER" id="PTHR44942">
    <property type="entry name" value="METHYLTRANSF_11 DOMAIN-CONTAINING PROTEIN"/>
    <property type="match status" value="1"/>
</dbReference>
<evidence type="ECO:0000313" key="6">
    <source>
        <dbReference type="Proteomes" id="UP001152320"/>
    </source>
</evidence>
<comment type="caution">
    <text evidence="5">The sequence shown here is derived from an EMBL/GenBank/DDBJ whole genome shotgun (WGS) entry which is preliminary data.</text>
</comment>
<comment type="similarity">
    <text evidence="1">Belongs to the methyltransferase superfamily.</text>
</comment>
<dbReference type="InterPro" id="IPR029063">
    <property type="entry name" value="SAM-dependent_MTases_sf"/>
</dbReference>
<dbReference type="Proteomes" id="UP001152320">
    <property type="component" value="Chromosome 3"/>
</dbReference>
<dbReference type="GO" id="GO:0032259">
    <property type="term" value="P:methylation"/>
    <property type="evidence" value="ECO:0007669"/>
    <property type="project" value="UniProtKB-KW"/>
</dbReference>
<dbReference type="AlphaFoldDB" id="A0A9Q1CH22"/>
<protein>
    <submittedName>
        <fullName evidence="5">S-adenosylmethionine-dependent methyltransferase CRG1</fullName>
    </submittedName>
</protein>
<evidence type="ECO:0000256" key="2">
    <source>
        <dbReference type="ARBA" id="ARBA00022603"/>
    </source>
</evidence>
<evidence type="ECO:0000256" key="1">
    <source>
        <dbReference type="ARBA" id="ARBA00008361"/>
    </source>
</evidence>
<proteinExistence type="inferred from homology"/>
<dbReference type="Pfam" id="PF08241">
    <property type="entry name" value="Methyltransf_11"/>
    <property type="match status" value="1"/>
</dbReference>
<keyword evidence="3" id="KW-0808">Transferase</keyword>
<dbReference type="Gene3D" id="3.40.50.150">
    <property type="entry name" value="Vaccinia Virus protein VP39"/>
    <property type="match status" value="1"/>
</dbReference>
<reference evidence="5" key="1">
    <citation type="submission" date="2021-10" db="EMBL/GenBank/DDBJ databases">
        <title>Tropical sea cucumber genome reveals ecological adaptation and Cuvierian tubules defense mechanism.</title>
        <authorList>
            <person name="Chen T."/>
        </authorList>
    </citation>
    <scope>NUCLEOTIDE SEQUENCE</scope>
    <source>
        <strain evidence="5">Nanhai2018</strain>
        <tissue evidence="5">Muscle</tissue>
    </source>
</reference>
<accession>A0A9Q1CH22</accession>
<evidence type="ECO:0000313" key="5">
    <source>
        <dbReference type="EMBL" id="KAJ8044826.1"/>
    </source>
</evidence>
<sequence length="302" mass="34644">MAFSSGPCLFESAAHAKLYLKFRPTYPTGVLDKILSFLSEKVSPPFEVAMDIGCGSGQGTRYLTPHFREVVGVDVSDGQLQEAQKITKEENIVYRQGSAEEIPATDDSIDLVTSAQSLHWFNIERFFSECNRVLKPKGCVAAYSGGVPLPCTPNKEIQGLMQEQFKQIYFGLLGPYWDKRRTPIYNLYRDVHLPFKEYKRFVQNFYLLFLTRDTSLIRKHIVRVDDMLGYIMSLSSYQVYVRKFPEKADVLSDYRKRFLDILQPLSPSTPAEEIEFDFVCPIVILLGRKDENSSEIDRVNRS</sequence>
<dbReference type="InterPro" id="IPR051052">
    <property type="entry name" value="Diverse_substrate_MTase"/>
</dbReference>
<name>A0A9Q1CH22_HOLLE</name>
<evidence type="ECO:0000256" key="3">
    <source>
        <dbReference type="ARBA" id="ARBA00022679"/>
    </source>
</evidence>
<dbReference type="GO" id="GO:0008757">
    <property type="term" value="F:S-adenosylmethionine-dependent methyltransferase activity"/>
    <property type="evidence" value="ECO:0007669"/>
    <property type="project" value="InterPro"/>
</dbReference>
<evidence type="ECO:0000259" key="4">
    <source>
        <dbReference type="Pfam" id="PF08241"/>
    </source>
</evidence>
<organism evidence="5 6">
    <name type="scientific">Holothuria leucospilota</name>
    <name type="common">Black long sea cucumber</name>
    <name type="synonym">Mertensiothuria leucospilota</name>
    <dbReference type="NCBI Taxonomy" id="206669"/>
    <lineage>
        <taxon>Eukaryota</taxon>
        <taxon>Metazoa</taxon>
        <taxon>Echinodermata</taxon>
        <taxon>Eleutherozoa</taxon>
        <taxon>Echinozoa</taxon>
        <taxon>Holothuroidea</taxon>
        <taxon>Aspidochirotacea</taxon>
        <taxon>Aspidochirotida</taxon>
        <taxon>Holothuriidae</taxon>
        <taxon>Holothuria</taxon>
    </lineage>
</organism>
<keyword evidence="2 5" id="KW-0489">Methyltransferase</keyword>
<dbReference type="PANTHER" id="PTHR44942:SF4">
    <property type="entry name" value="METHYLTRANSFERASE TYPE 11 DOMAIN-CONTAINING PROTEIN"/>
    <property type="match status" value="1"/>
</dbReference>
<dbReference type="InterPro" id="IPR013216">
    <property type="entry name" value="Methyltransf_11"/>
</dbReference>
<dbReference type="CDD" id="cd02440">
    <property type="entry name" value="AdoMet_MTases"/>
    <property type="match status" value="1"/>
</dbReference>